<feature type="non-terminal residue" evidence="2">
    <location>
        <position position="30"/>
    </location>
</feature>
<gene>
    <name evidence="2" type="ORF">EDS130_LOCUS46793</name>
</gene>
<evidence type="ECO:0000313" key="2">
    <source>
        <dbReference type="EMBL" id="CAF1565546.1"/>
    </source>
</evidence>
<dbReference type="EMBL" id="CAJNOJ010003822">
    <property type="protein sequence ID" value="CAF1565546.1"/>
    <property type="molecule type" value="Genomic_DNA"/>
</dbReference>
<feature type="compositionally biased region" description="Polar residues" evidence="1">
    <location>
        <begin position="1"/>
        <end position="20"/>
    </location>
</feature>
<dbReference type="AlphaFoldDB" id="A0A815Y4I7"/>
<evidence type="ECO:0000256" key="1">
    <source>
        <dbReference type="SAM" id="MobiDB-lite"/>
    </source>
</evidence>
<name>A0A815Y4I7_ADIRI</name>
<dbReference type="Proteomes" id="UP000663852">
    <property type="component" value="Unassembled WGS sequence"/>
</dbReference>
<sequence>MNITNSAGERRPSTSPSTPGLNGDDAPALL</sequence>
<reference evidence="2" key="1">
    <citation type="submission" date="2021-02" db="EMBL/GenBank/DDBJ databases">
        <authorList>
            <person name="Nowell W R."/>
        </authorList>
    </citation>
    <scope>NUCLEOTIDE SEQUENCE</scope>
</reference>
<feature type="region of interest" description="Disordered" evidence="1">
    <location>
        <begin position="1"/>
        <end position="30"/>
    </location>
</feature>
<protein>
    <submittedName>
        <fullName evidence="2">Uncharacterized protein</fullName>
    </submittedName>
</protein>
<evidence type="ECO:0000313" key="3">
    <source>
        <dbReference type="Proteomes" id="UP000663852"/>
    </source>
</evidence>
<comment type="caution">
    <text evidence="2">The sequence shown here is derived from an EMBL/GenBank/DDBJ whole genome shotgun (WGS) entry which is preliminary data.</text>
</comment>
<proteinExistence type="predicted"/>
<organism evidence="2 3">
    <name type="scientific">Adineta ricciae</name>
    <name type="common">Rotifer</name>
    <dbReference type="NCBI Taxonomy" id="249248"/>
    <lineage>
        <taxon>Eukaryota</taxon>
        <taxon>Metazoa</taxon>
        <taxon>Spiralia</taxon>
        <taxon>Gnathifera</taxon>
        <taxon>Rotifera</taxon>
        <taxon>Eurotatoria</taxon>
        <taxon>Bdelloidea</taxon>
        <taxon>Adinetida</taxon>
        <taxon>Adinetidae</taxon>
        <taxon>Adineta</taxon>
    </lineage>
</organism>
<accession>A0A815Y4I7</accession>